<evidence type="ECO:0000259" key="5">
    <source>
        <dbReference type="PROSITE" id="PS51263"/>
    </source>
</evidence>
<feature type="domain" description="ADF-H" evidence="5">
    <location>
        <begin position="6"/>
        <end position="144"/>
    </location>
</feature>
<dbReference type="GO" id="GO:0034316">
    <property type="term" value="P:negative regulation of Arp2/3 complex-mediated actin nucleation"/>
    <property type="evidence" value="ECO:0007669"/>
    <property type="project" value="TreeGrafter"/>
</dbReference>
<protein>
    <recommendedName>
        <fullName evidence="5">ADF-H domain-containing protein</fullName>
    </recommendedName>
</protein>
<dbReference type="PANTHER" id="PTHR11249">
    <property type="entry name" value="GLIAL FACTOR NATURATION FACTOR"/>
    <property type="match status" value="1"/>
</dbReference>
<dbReference type="Proteomes" id="UP001212152">
    <property type="component" value="Unassembled WGS sequence"/>
</dbReference>
<dbReference type="GO" id="GO:0030864">
    <property type="term" value="C:cortical actin cytoskeleton"/>
    <property type="evidence" value="ECO:0007669"/>
    <property type="project" value="TreeGrafter"/>
</dbReference>
<organism evidence="6 7">
    <name type="scientific">Geranomyces variabilis</name>
    <dbReference type="NCBI Taxonomy" id="109894"/>
    <lineage>
        <taxon>Eukaryota</taxon>
        <taxon>Fungi</taxon>
        <taxon>Fungi incertae sedis</taxon>
        <taxon>Chytridiomycota</taxon>
        <taxon>Chytridiomycota incertae sedis</taxon>
        <taxon>Chytridiomycetes</taxon>
        <taxon>Spizellomycetales</taxon>
        <taxon>Powellomycetaceae</taxon>
        <taxon>Geranomyces</taxon>
    </lineage>
</organism>
<proteinExistence type="inferred from homology"/>
<keyword evidence="3 4" id="KW-0539">Nucleus</keyword>
<dbReference type="InterPro" id="IPR002108">
    <property type="entry name" value="ADF-H"/>
</dbReference>
<evidence type="ECO:0000313" key="6">
    <source>
        <dbReference type="EMBL" id="KAJ3179386.1"/>
    </source>
</evidence>
<evidence type="ECO:0000256" key="4">
    <source>
        <dbReference type="PIRNR" id="PIRNR001788"/>
    </source>
</evidence>
<dbReference type="PANTHER" id="PTHR11249:SF2">
    <property type="entry name" value="GLIA MATURATION FACTOR"/>
    <property type="match status" value="1"/>
</dbReference>
<evidence type="ECO:0000256" key="3">
    <source>
        <dbReference type="ARBA" id="ARBA00023242"/>
    </source>
</evidence>
<dbReference type="InterPro" id="IPR029006">
    <property type="entry name" value="ADF-H/Gelsolin-like_dom_sf"/>
</dbReference>
<dbReference type="EMBL" id="JADGJQ010000021">
    <property type="protein sequence ID" value="KAJ3179386.1"/>
    <property type="molecule type" value="Genomic_DNA"/>
</dbReference>
<dbReference type="AlphaFoldDB" id="A0AAD5XNJ4"/>
<dbReference type="GO" id="GO:0071846">
    <property type="term" value="P:actin filament debranching"/>
    <property type="evidence" value="ECO:0007669"/>
    <property type="project" value="InterPro"/>
</dbReference>
<keyword evidence="7" id="KW-1185">Reference proteome</keyword>
<evidence type="ECO:0000256" key="2">
    <source>
        <dbReference type="ARBA" id="ARBA00022490"/>
    </source>
</evidence>
<dbReference type="GO" id="GO:0071933">
    <property type="term" value="F:Arp2/3 complex binding"/>
    <property type="evidence" value="ECO:0007669"/>
    <property type="project" value="InterPro"/>
</dbReference>
<comment type="subcellular location">
    <subcellularLocation>
        <location evidence="4">Cytoplasm</location>
    </subcellularLocation>
    <subcellularLocation>
        <location evidence="4">Nucleus</location>
    </subcellularLocation>
</comment>
<dbReference type="Gene3D" id="3.40.20.10">
    <property type="entry name" value="Severin"/>
    <property type="match status" value="1"/>
</dbReference>
<accession>A0AAD5XNJ4</accession>
<evidence type="ECO:0000313" key="7">
    <source>
        <dbReference type="Proteomes" id="UP001212152"/>
    </source>
</evidence>
<dbReference type="Pfam" id="PF00241">
    <property type="entry name" value="Cofilin_ADF"/>
    <property type="match status" value="1"/>
</dbReference>
<comment type="caution">
    <text evidence="6">The sequence shown here is derived from an EMBL/GenBank/DDBJ whole genome shotgun (WGS) entry which is preliminary data.</text>
</comment>
<dbReference type="InterPro" id="IPR011171">
    <property type="entry name" value="GMF"/>
</dbReference>
<keyword evidence="2 4" id="KW-0963">Cytoplasm</keyword>
<dbReference type="PIRSF" id="PIRSF001788">
    <property type="entry name" value="GMF-beta"/>
    <property type="match status" value="1"/>
</dbReference>
<dbReference type="GO" id="GO:0003779">
    <property type="term" value="F:actin binding"/>
    <property type="evidence" value="ECO:0007669"/>
    <property type="project" value="InterPro"/>
</dbReference>
<sequence>MASQQGNTVDNTCDVGADVQTRVKTFRFRKSKSTAVLIFKIDVDALKVVFDEEIEGSAEDVAASLPDTTPRFLVVSFELKHKDGRVSYPLFGLYYNPGGSSTANRMLYASTKHYFYQTTDITGKIFDLEDSEELTDEWMTQQLEASKTRP</sequence>
<comment type="similarity">
    <text evidence="1 4">Belongs to the actin-binding proteins ADF family. GMF subfamily.</text>
</comment>
<gene>
    <name evidence="6" type="ORF">HDU87_002995</name>
</gene>
<dbReference type="CDD" id="cd11283">
    <property type="entry name" value="ADF_GMF-beta_like"/>
    <property type="match status" value="1"/>
</dbReference>
<dbReference type="FunFam" id="3.40.20.10:FF:000026">
    <property type="entry name" value="Glia maturation factor"/>
    <property type="match status" value="1"/>
</dbReference>
<reference evidence="6" key="1">
    <citation type="submission" date="2020-05" db="EMBL/GenBank/DDBJ databases">
        <title>Phylogenomic resolution of chytrid fungi.</title>
        <authorList>
            <person name="Stajich J.E."/>
            <person name="Amses K."/>
            <person name="Simmons R."/>
            <person name="Seto K."/>
            <person name="Myers J."/>
            <person name="Bonds A."/>
            <person name="Quandt C.A."/>
            <person name="Barry K."/>
            <person name="Liu P."/>
            <person name="Grigoriev I."/>
            <person name="Longcore J.E."/>
            <person name="James T.Y."/>
        </authorList>
    </citation>
    <scope>NUCLEOTIDE SEQUENCE</scope>
    <source>
        <strain evidence="6">JEL0379</strain>
    </source>
</reference>
<evidence type="ECO:0000256" key="1">
    <source>
        <dbReference type="ARBA" id="ARBA00010055"/>
    </source>
</evidence>
<dbReference type="SUPFAM" id="SSF55753">
    <property type="entry name" value="Actin depolymerizing proteins"/>
    <property type="match status" value="1"/>
</dbReference>
<dbReference type="GO" id="GO:0005634">
    <property type="term" value="C:nucleus"/>
    <property type="evidence" value="ECO:0007669"/>
    <property type="project" value="UniProtKB-SubCell"/>
</dbReference>
<dbReference type="PROSITE" id="PS51263">
    <property type="entry name" value="ADF_H"/>
    <property type="match status" value="1"/>
</dbReference>
<dbReference type="SMART" id="SM00102">
    <property type="entry name" value="ADF"/>
    <property type="match status" value="1"/>
</dbReference>
<name>A0AAD5XNJ4_9FUNG</name>